<dbReference type="GO" id="GO:0006826">
    <property type="term" value="P:iron ion transport"/>
    <property type="evidence" value="ECO:0007669"/>
    <property type="project" value="InterPro"/>
</dbReference>
<dbReference type="Pfam" id="PF05171">
    <property type="entry name" value="HemS"/>
    <property type="match status" value="2"/>
</dbReference>
<reference evidence="2 3" key="2">
    <citation type="journal article" date="2011" name="J. Bacteriol.">
        <title>Genomes of three methylotrophs from a single niche uncover genetic and metabolic divergence of Methylophilaceae.</title>
        <authorList>
            <person name="Lapidus A."/>
            <person name="Clum A."/>
            <person name="Labutti K."/>
            <person name="Kaluzhnaya M.G."/>
            <person name="Lim S."/>
            <person name="Beck D.A."/>
            <person name="Glavina Del Rio T."/>
            <person name="Nolan M."/>
            <person name="Mavromatis K."/>
            <person name="Huntemann M."/>
            <person name="Lucas S."/>
            <person name="Lidstrom M.E."/>
            <person name="Ivanova N."/>
            <person name="Chistoserdova L."/>
        </authorList>
    </citation>
    <scope>NUCLEOTIDE SEQUENCE [LARGE SCALE GENOMIC DNA]</scope>
    <source>
        <strain evidence="2 3">SIP3-4</strain>
    </source>
</reference>
<dbReference type="AlphaFoldDB" id="C6X792"/>
<dbReference type="OrthoDB" id="316630at2"/>
<dbReference type="KEGG" id="mei:Msip34_2115"/>
<gene>
    <name evidence="2" type="ordered locus">Msip34_2115</name>
</gene>
<reference evidence="3" key="1">
    <citation type="submission" date="2009-07" db="EMBL/GenBank/DDBJ databases">
        <title>Complete sequence of chromosome of Methylovorus sp. SIP3-4.</title>
        <authorList>
            <person name="Lucas S."/>
            <person name="Copeland A."/>
            <person name="Lapidus A."/>
            <person name="Glavina del Rio T."/>
            <person name="Tice H."/>
            <person name="Bruce D."/>
            <person name="Goodwin L."/>
            <person name="Pitluck S."/>
            <person name="Clum A."/>
            <person name="Larimer F."/>
            <person name="Land M."/>
            <person name="Hauser L."/>
            <person name="Kyrpides N."/>
            <person name="Mikhailova N."/>
            <person name="Kayluzhnaya M."/>
            <person name="Chistoserdova L."/>
        </authorList>
    </citation>
    <scope>NUCLEOTIDE SEQUENCE [LARGE SCALE GENOMIC DNA]</scope>
    <source>
        <strain evidence="3">SIP3-4</strain>
    </source>
</reference>
<accession>C6X792</accession>
<dbReference type="RefSeq" id="WP_015830701.1">
    <property type="nucleotide sequence ID" value="NC_012969.1"/>
</dbReference>
<evidence type="ECO:0000313" key="3">
    <source>
        <dbReference type="Proteomes" id="UP000002743"/>
    </source>
</evidence>
<feature type="domain" description="Haemin-degrading HemS/ChuX" evidence="1">
    <location>
        <begin position="32"/>
        <end position="167"/>
    </location>
</feature>
<keyword evidence="3" id="KW-1185">Reference proteome</keyword>
<dbReference type="Proteomes" id="UP000002743">
    <property type="component" value="Chromosome"/>
</dbReference>
<dbReference type="CDD" id="cd16830">
    <property type="entry name" value="HemS-like_N"/>
    <property type="match status" value="1"/>
</dbReference>
<evidence type="ECO:0000313" key="2">
    <source>
        <dbReference type="EMBL" id="ACT51357.1"/>
    </source>
</evidence>
<proteinExistence type="predicted"/>
<sequence precursor="true">MHARQDAIIEAFSRMRRESSLRHREIAATLEISEGELIAAHCGVDAIGSDSDMHATRLRPEFPAIIAAIEPLGEVMALTRNESCVHEKSGVYRKVSHQGPVGLVLAGSIDLRLFYQQWRHGFAVEEHTSKGLQQSLQFFDSTGIALHKIFLKPTSQQAAYQSLLAQFRAEDQSGDMVVETPRLLPAALDDSEIDIAGFRRDWAAMQDTHEFFGLLKQYKVTRTQGLRLADPRFSIPVVPDVITRLLQAAAAENVAIMVFVGNPGIIQIHSGPVSNIKLMGPWINVLDEGFNLHLRQDLISNAWVVKKPTEDGIVTSLELFDAQGENIAMLFGERKPGKPELESWRALIADITEACTA</sequence>
<dbReference type="InterPro" id="IPR053733">
    <property type="entry name" value="Heme_Transport_Util_sf"/>
</dbReference>
<dbReference type="CDD" id="cd16831">
    <property type="entry name" value="HemS-like_C"/>
    <property type="match status" value="1"/>
</dbReference>
<evidence type="ECO:0000259" key="1">
    <source>
        <dbReference type="Pfam" id="PF05171"/>
    </source>
</evidence>
<dbReference type="STRING" id="582744.Msip34_2115"/>
<protein>
    <submittedName>
        <fullName evidence="2">Hemin-degrading family protein</fullName>
    </submittedName>
</protein>
<dbReference type="HOGENOM" id="CLU_034543_0_0_4"/>
<dbReference type="InterPro" id="IPR007845">
    <property type="entry name" value="HemS/ChuX_dom"/>
</dbReference>
<organism evidence="2 3">
    <name type="scientific">Methylovorus glucosotrophus (strain SIP3-4)</name>
    <dbReference type="NCBI Taxonomy" id="582744"/>
    <lineage>
        <taxon>Bacteria</taxon>
        <taxon>Pseudomonadati</taxon>
        <taxon>Pseudomonadota</taxon>
        <taxon>Betaproteobacteria</taxon>
        <taxon>Nitrosomonadales</taxon>
        <taxon>Methylophilaceae</taxon>
        <taxon>Methylovorus</taxon>
    </lineage>
</organism>
<feature type="domain" description="Haemin-degrading HemS/ChuX" evidence="1">
    <location>
        <begin position="219"/>
        <end position="350"/>
    </location>
</feature>
<dbReference type="SUPFAM" id="SSF144064">
    <property type="entry name" value="Heme iron utilization protein-like"/>
    <property type="match status" value="1"/>
</dbReference>
<dbReference type="eggNOG" id="COG3720">
    <property type="taxonomic scope" value="Bacteria"/>
</dbReference>
<name>C6X792_METGS</name>
<dbReference type="EMBL" id="CP001674">
    <property type="protein sequence ID" value="ACT51357.1"/>
    <property type="molecule type" value="Genomic_DNA"/>
</dbReference>
<dbReference type="Gene3D" id="3.40.1570.10">
    <property type="entry name" value="HemS/ChuS/ChuX like domains"/>
    <property type="match status" value="2"/>
</dbReference>